<reference evidence="3" key="1">
    <citation type="submission" date="2019-03" db="EMBL/GenBank/DDBJ databases">
        <authorList>
            <person name="Mank J."/>
            <person name="Almeida P."/>
        </authorList>
    </citation>
    <scope>NUCLEOTIDE SEQUENCE</scope>
    <source>
        <strain evidence="3">78183</strain>
    </source>
</reference>
<feature type="compositionally biased region" description="Polar residues" evidence="1">
    <location>
        <begin position="32"/>
        <end position="62"/>
    </location>
</feature>
<evidence type="ECO:0000256" key="1">
    <source>
        <dbReference type="SAM" id="MobiDB-lite"/>
    </source>
</evidence>
<protein>
    <submittedName>
        <fullName evidence="3">Uncharacterized protein</fullName>
    </submittedName>
</protein>
<sequence>MASVFTLACSVPAPVRASSGSSRTPDPYGKKSGSSTWWSPLFGWSSSPDYLNGNSSTGSTSDDMPDKESGLSGSDQEPGRPRSRFALGSFTEEKAKQLRRKTLEGSTFHDMMYHSAIASRLASDGSGLPEKLTGPPAVEPKDPGLRSEGAEPNLQSYLTLLWLPSKLIFCFVLVWRRTRT</sequence>
<proteinExistence type="predicted"/>
<dbReference type="EMBL" id="CAADRP010000113">
    <property type="protein sequence ID" value="VFU23119.1"/>
    <property type="molecule type" value="Genomic_DNA"/>
</dbReference>
<feature type="transmembrane region" description="Helical" evidence="2">
    <location>
        <begin position="156"/>
        <end position="175"/>
    </location>
</feature>
<dbReference type="PANTHER" id="PTHR34198">
    <property type="entry name" value="OS01G0175100 PROTEIN"/>
    <property type="match status" value="1"/>
</dbReference>
<accession>A0A6N2K4A2</accession>
<feature type="region of interest" description="Disordered" evidence="1">
    <location>
        <begin position="124"/>
        <end position="146"/>
    </location>
</feature>
<dbReference type="AlphaFoldDB" id="A0A6N2K4A2"/>
<keyword evidence="2" id="KW-0472">Membrane</keyword>
<evidence type="ECO:0000313" key="3">
    <source>
        <dbReference type="EMBL" id="VFU23119.1"/>
    </source>
</evidence>
<feature type="region of interest" description="Disordered" evidence="1">
    <location>
        <begin position="14"/>
        <end position="91"/>
    </location>
</feature>
<dbReference type="PANTHER" id="PTHR34198:SF1">
    <property type="entry name" value="OS01G0104300 PROTEIN"/>
    <property type="match status" value="1"/>
</dbReference>
<evidence type="ECO:0000256" key="2">
    <source>
        <dbReference type="SAM" id="Phobius"/>
    </source>
</evidence>
<organism evidence="3">
    <name type="scientific">Salix viminalis</name>
    <name type="common">Common osier</name>
    <name type="synonym">Basket willow</name>
    <dbReference type="NCBI Taxonomy" id="40686"/>
    <lineage>
        <taxon>Eukaryota</taxon>
        <taxon>Viridiplantae</taxon>
        <taxon>Streptophyta</taxon>
        <taxon>Embryophyta</taxon>
        <taxon>Tracheophyta</taxon>
        <taxon>Spermatophyta</taxon>
        <taxon>Magnoliopsida</taxon>
        <taxon>eudicotyledons</taxon>
        <taxon>Gunneridae</taxon>
        <taxon>Pentapetalae</taxon>
        <taxon>rosids</taxon>
        <taxon>fabids</taxon>
        <taxon>Malpighiales</taxon>
        <taxon>Salicaceae</taxon>
        <taxon>Saliceae</taxon>
        <taxon>Salix</taxon>
    </lineage>
</organism>
<keyword evidence="2" id="KW-0812">Transmembrane</keyword>
<keyword evidence="2" id="KW-1133">Transmembrane helix</keyword>
<gene>
    <name evidence="3" type="ORF">SVIM_LOCUS31132</name>
</gene>
<name>A0A6N2K4A2_SALVM</name>